<feature type="region of interest" description="Disordered" evidence="1">
    <location>
        <begin position="2315"/>
        <end position="2390"/>
    </location>
</feature>
<feature type="compositionally biased region" description="Basic and acidic residues" evidence="1">
    <location>
        <begin position="1502"/>
        <end position="1521"/>
    </location>
</feature>
<feature type="region of interest" description="Disordered" evidence="1">
    <location>
        <begin position="464"/>
        <end position="491"/>
    </location>
</feature>
<dbReference type="EMBL" id="CDMZ01002366">
    <property type="protein sequence ID" value="CEM42049.1"/>
    <property type="molecule type" value="Genomic_DNA"/>
</dbReference>
<dbReference type="PROSITE" id="PS00028">
    <property type="entry name" value="ZINC_FINGER_C2H2_1"/>
    <property type="match status" value="1"/>
</dbReference>
<dbReference type="InterPro" id="IPR013087">
    <property type="entry name" value="Znf_C2H2_type"/>
</dbReference>
<feature type="region of interest" description="Disordered" evidence="1">
    <location>
        <begin position="20"/>
        <end position="202"/>
    </location>
</feature>
<evidence type="ECO:0000256" key="1">
    <source>
        <dbReference type="SAM" id="MobiDB-lite"/>
    </source>
</evidence>
<feature type="compositionally biased region" description="Basic and acidic residues" evidence="1">
    <location>
        <begin position="685"/>
        <end position="696"/>
    </location>
</feature>
<feature type="compositionally biased region" description="Basic and acidic residues" evidence="1">
    <location>
        <begin position="40"/>
        <end position="53"/>
    </location>
</feature>
<feature type="compositionally biased region" description="Basic and acidic residues" evidence="1">
    <location>
        <begin position="2104"/>
        <end position="2126"/>
    </location>
</feature>
<feature type="compositionally biased region" description="Low complexity" evidence="1">
    <location>
        <begin position="288"/>
        <end position="300"/>
    </location>
</feature>
<accession>A0A0G4HDR3</accession>
<protein>
    <recommendedName>
        <fullName evidence="2">C2H2-type domain-containing protein</fullName>
    </recommendedName>
</protein>
<sequence length="2390" mass="257140">MEMLRELPAERKFFEAAAAAEDAHQGIRGNENDDDDFSDESVRYRARREERRKTTGRGAGLPSSRRGGRRSVSSSSASARSERRPGGKLGGKRGGVMKSKAKVRKTTKGAEEDTERGDRSSAEEALTLSLHPGFREEERERKGETSDSMSSSADRDGSAVKSKRRKKGEHRVGGRGEGQPDHKGPRTGKGNRFSSAFSSGGMGMPVVRQSASLLGQRQKHIFSQAVLTTYGYLHATMMRLKIFHRFFLEMMTEKQAQRQRQESRGRALGLGLGGFGLGLPSSSHSAAVPASGSVSASAPGGRVGAGTGREVQEGWSGDFERSGKGGGISVEGPTFTPAELLEEMSVTTYLAVIGCGVEIPWLRAYSASSRPPRVKETLPEEKLCLLGGFERTSRVSRQGGERSVPVRRVWTLCRQLAEAGCLEAVIQVEGEGGDRARDEVRSEKGTETGALAFAAGSSRECFFEGSETEKETAGGEERDAGEREGAFKPTGGISASIPAARVVSTETRNVSFRLVETLEVRDLLREDEDEAARSFDVRTEFEQFWRTLESSCRRWMRRYGSLTAELVRKLRVKRREENARRLKAERERESSFLEVRPGQGGKDRRTEGTRDARRETSLDELDRLHACEAEGEGDGEEGLDEEQEREGEGEEASVGEEEEGGDALGVGVSVVKAEEGEAGGVTHMQQKELKGRDGKGKGKKRRRRTTAKLPDPSLENLPSSMRLLEALNSRSWIVQIELTPAQLAALTRLVERLSADFASEREKGTVRAPLTFQDPRVVSFASQWGLPVDAVLKHLSTSRRVAVERVKAPRFRCPFCASPFFFLHHLKKHVERDHQGVGGLPSDELSYMLPEYRETRLERKRVMRRRADFREAKRAGLKVARPRPLKILPVERRETLLLGTVAERLLGAAQAATARREAAGQQDEFLRGLPPPVSKKELVFTSAQPHSRKRKICAPAGAGEGRGEVGQASSVLMGSSSRQLSASASYQTFKGRTRERGVESEIFSGWGAVPRSDSGESDAVAGPSSSSSAFVRGPKSNNSAQGGLLSRAELPEPSHPVWRLMASLHKQDRESEFRGEGGEREQGEEAVWRELFRMSVTEVNSSSRLSAQVLSVLPGETLRAFWEDRAESLALGVQSYASEHLERALSDGLMNLPFEHPKIRMLRSGLRLSLFSPGTHWRQAWHSWLCRGLREEEVEAIMMDLEKRRLVQKRPALAKARRHSLASLHQWLEARGAAGRPRYVLTKSARAALFGRPRDLAFLAAVGAAVDRSREGVQPEEVEHGGGGAEPRDGGGGGTVKVNLVEAKDDPGVGVGSCSGGDAVLFVERSFGASSLAGWPWSVSSLWAEGVQGAGEGAEEQSPTGSVVARSRPTSLSFRRYDTGASGEVAVDAYRHRGDLSAPASESASLGFGEREVERGTLHGRSVIPDGVRGGTREALPSILEERGRDARQPVTNVQPRDDSVAAAAASSLSRLLHGEQEEEEDKTPGVGDRRDVQSWGTMGGRKREREVAERERLGDRDKGQQEGAGVESEFPVESDRDEHRKGKRLRLSREEDGESDNAAGGEERDELAPEMMSNPPTPMHGGVGGGSDSGDSVLSEGGRGEESEEGLGLSSGRLGGRRDSIGEGDGEGEMYMRMVGAGIGTHLSFPAVRAAVSRMVAVSVDQSNPLFKPEGFSSSSSSSAPLQQPAPVPSTSPTSCEQTRGRQQMSAADDPELTNRETGCAEGSSFGFPLCRPWALSGDPAGVHLGGREEGGEGGDIASASFGGNVFSFLECCGSLNENEPPDPFWFPALSDPDFLCIRAGVVFAVFGDACEEEFYLEGPCGSGAPPEAGGGEGGGGGGWGGGGGLSQSQMSSGSDSAGVATGLSFLQEVARVVPSDVPKVTVLHRPCVPSVLGDFRVPERGVKGGGNEGSFGVGGAFDLSIPSTENEAGSRERCVPGHVLLPPFLQHRELAGQAEVKDLIFAATASVGSDEKAKEKGRVSLGLGVESSSADAGISKYEWSCFRLVCAQSVAELFSLAARTLGGRMETVGVSWLLAAARALSRESAGVGGGAGKGKAGGPFVEAVARGVCLVLGFVRGGGEVGVDLPALISFLAGKFPSLWDGKESDDEKERTTERSHFSDEKGKGTKKKRQVAETETHKAQHSLRPPIDLLVSVCERLRLVFRVPAGDEWRLVAADAENSTEFLLTTRVLVGDIFLDLRLEGIPPESVPVLVGGVAGGTGAGGVDHHASSFASASASCTAGEGARVSVGERQGGTGAMAAGGIDRRQEEEWDRERERPQEHDSLLRFPFGDLERGRLRRVSDLRLSSYASGTLGEEGVAEPERQAHQAGQAETEKKGKDRSSPTPLNSSEPPTRPFHVPPCIWNLWGPPPPPNLLPSRHSKSRRVLLE</sequence>
<feature type="compositionally biased region" description="Basic and acidic residues" evidence="1">
    <location>
        <begin position="1269"/>
        <end position="1280"/>
    </location>
</feature>
<feature type="compositionally biased region" description="Basic and acidic residues" evidence="1">
    <location>
        <begin position="170"/>
        <end position="184"/>
    </location>
</feature>
<name>A0A0G4HDR3_9ALVE</name>
<feature type="compositionally biased region" description="Basic and acidic residues" evidence="1">
    <location>
        <begin position="2265"/>
        <end position="2284"/>
    </location>
</feature>
<feature type="compositionally biased region" description="Polar residues" evidence="1">
    <location>
        <begin position="2344"/>
        <end position="2353"/>
    </location>
</feature>
<gene>
    <name evidence="3" type="ORF">Cvel_26470</name>
</gene>
<organism evidence="3">
    <name type="scientific">Chromera velia CCMP2878</name>
    <dbReference type="NCBI Taxonomy" id="1169474"/>
    <lineage>
        <taxon>Eukaryota</taxon>
        <taxon>Sar</taxon>
        <taxon>Alveolata</taxon>
        <taxon>Colpodellida</taxon>
        <taxon>Chromeraceae</taxon>
        <taxon>Chromera</taxon>
    </lineage>
</organism>
<feature type="compositionally biased region" description="Basic and acidic residues" evidence="1">
    <location>
        <begin position="2334"/>
        <end position="2343"/>
    </location>
</feature>
<feature type="region of interest" description="Disordered" evidence="1">
    <location>
        <begin position="1269"/>
        <end position="1294"/>
    </location>
</feature>
<feature type="region of interest" description="Disordered" evidence="1">
    <location>
        <begin position="586"/>
        <end position="663"/>
    </location>
</feature>
<evidence type="ECO:0000313" key="3">
    <source>
        <dbReference type="EMBL" id="CEM42049.1"/>
    </source>
</evidence>
<feature type="region of interest" description="Disordered" evidence="1">
    <location>
        <begin position="2248"/>
        <end position="2284"/>
    </location>
</feature>
<feature type="compositionally biased region" description="Basic residues" evidence="1">
    <location>
        <begin position="2380"/>
        <end position="2390"/>
    </location>
</feature>
<feature type="region of interest" description="Disordered" evidence="1">
    <location>
        <begin position="676"/>
        <end position="714"/>
    </location>
</feature>
<feature type="region of interest" description="Disordered" evidence="1">
    <location>
        <begin position="1006"/>
        <end position="1049"/>
    </location>
</feature>
<feature type="region of interest" description="Disordered" evidence="1">
    <location>
        <begin position="1470"/>
        <end position="1628"/>
    </location>
</feature>
<feature type="compositionally biased region" description="Gly residues" evidence="1">
    <location>
        <begin position="1281"/>
        <end position="1294"/>
    </location>
</feature>
<reference evidence="3" key="1">
    <citation type="submission" date="2014-11" db="EMBL/GenBank/DDBJ databases">
        <authorList>
            <person name="Otto D Thomas"/>
            <person name="Naeem Raeece"/>
        </authorList>
    </citation>
    <scope>NUCLEOTIDE SEQUENCE</scope>
</reference>
<feature type="region of interest" description="Disordered" evidence="1">
    <location>
        <begin position="941"/>
        <end position="972"/>
    </location>
</feature>
<feature type="domain" description="C2H2-type" evidence="2">
    <location>
        <begin position="813"/>
        <end position="834"/>
    </location>
</feature>
<evidence type="ECO:0000259" key="2">
    <source>
        <dbReference type="PROSITE" id="PS00028"/>
    </source>
</evidence>
<feature type="compositionally biased region" description="Basic and acidic residues" evidence="1">
    <location>
        <begin position="108"/>
        <end position="122"/>
    </location>
</feature>
<feature type="compositionally biased region" description="Basic and acidic residues" evidence="1">
    <location>
        <begin position="601"/>
        <end position="628"/>
    </location>
</feature>
<feature type="region of interest" description="Disordered" evidence="1">
    <location>
        <begin position="2104"/>
        <end position="2143"/>
    </location>
</feature>
<proteinExistence type="predicted"/>
<feature type="compositionally biased region" description="Polar residues" evidence="1">
    <location>
        <begin position="1692"/>
        <end position="1707"/>
    </location>
</feature>
<feature type="compositionally biased region" description="Basic residues" evidence="1">
    <location>
        <begin position="697"/>
        <end position="706"/>
    </location>
</feature>
<feature type="compositionally biased region" description="Gly residues" evidence="1">
    <location>
        <begin position="1830"/>
        <end position="1847"/>
    </location>
</feature>
<feature type="compositionally biased region" description="Low complexity" evidence="1">
    <location>
        <begin position="60"/>
        <end position="79"/>
    </location>
</feature>
<feature type="compositionally biased region" description="Basic and acidic residues" evidence="1">
    <location>
        <begin position="133"/>
        <end position="145"/>
    </location>
</feature>
<feature type="region of interest" description="Disordered" evidence="1">
    <location>
        <begin position="1828"/>
        <end position="1857"/>
    </location>
</feature>
<feature type="compositionally biased region" description="Low complexity" evidence="1">
    <location>
        <begin position="1848"/>
        <end position="1857"/>
    </location>
</feature>
<feature type="region of interest" description="Disordered" evidence="1">
    <location>
        <begin position="1670"/>
        <end position="1720"/>
    </location>
</feature>
<feature type="compositionally biased region" description="Basic and acidic residues" evidence="1">
    <location>
        <begin position="467"/>
        <end position="486"/>
    </location>
</feature>
<feature type="region of interest" description="Disordered" evidence="1">
    <location>
        <begin position="288"/>
        <end position="330"/>
    </location>
</feature>
<feature type="compositionally biased region" description="Acidic residues" evidence="1">
    <location>
        <begin position="629"/>
        <end position="661"/>
    </location>
</feature>